<dbReference type="EMBL" id="BJWL01000029">
    <property type="protein sequence ID" value="GFZ21558.1"/>
    <property type="molecule type" value="Genomic_DNA"/>
</dbReference>
<dbReference type="Pfam" id="PF10536">
    <property type="entry name" value="PMD"/>
    <property type="match status" value="1"/>
</dbReference>
<dbReference type="PANTHER" id="PTHR46033">
    <property type="entry name" value="PROTEIN MAIN-LIKE 2"/>
    <property type="match status" value="1"/>
</dbReference>
<dbReference type="InterPro" id="IPR044824">
    <property type="entry name" value="MAIN-like"/>
</dbReference>
<dbReference type="AlphaFoldDB" id="A0A7J0HEU0"/>
<keyword evidence="3" id="KW-1185">Reference proteome</keyword>
<protein>
    <recommendedName>
        <fullName evidence="1">Aminotransferase-like plant mobile domain-containing protein</fullName>
    </recommendedName>
</protein>
<dbReference type="InterPro" id="IPR019557">
    <property type="entry name" value="AminoTfrase-like_pln_mobile"/>
</dbReference>
<organism evidence="2 3">
    <name type="scientific">Actinidia rufa</name>
    <dbReference type="NCBI Taxonomy" id="165716"/>
    <lineage>
        <taxon>Eukaryota</taxon>
        <taxon>Viridiplantae</taxon>
        <taxon>Streptophyta</taxon>
        <taxon>Embryophyta</taxon>
        <taxon>Tracheophyta</taxon>
        <taxon>Spermatophyta</taxon>
        <taxon>Magnoliopsida</taxon>
        <taxon>eudicotyledons</taxon>
        <taxon>Gunneridae</taxon>
        <taxon>Pentapetalae</taxon>
        <taxon>asterids</taxon>
        <taxon>Ericales</taxon>
        <taxon>Actinidiaceae</taxon>
        <taxon>Actinidia</taxon>
    </lineage>
</organism>
<dbReference type="GO" id="GO:0010073">
    <property type="term" value="P:meristem maintenance"/>
    <property type="evidence" value="ECO:0007669"/>
    <property type="project" value="InterPro"/>
</dbReference>
<dbReference type="OrthoDB" id="1751334at2759"/>
<evidence type="ECO:0000313" key="2">
    <source>
        <dbReference type="EMBL" id="GFZ21558.1"/>
    </source>
</evidence>
<comment type="caution">
    <text evidence="2">The sequence shown here is derived from an EMBL/GenBank/DDBJ whole genome shotgun (WGS) entry which is preliminary data.</text>
</comment>
<sequence>MLNADTQMLLSVGARWCGARHITLNHTHIHEFYRDELDAQQPHKVIWMPYTEATIIASSPARREAFDLWLARIPLHCFDIVEMHFPDRVMRQFGLSQHIPDYVVTGDELHDISRQGRSSKLHEMVHVNYAPIYYTYFVAFYNMYTYSSDLRARQPRQNKFVYYLLWEACKAASTLREGGDEMGHAMGKITLDLCHRGLQETGESEHLGAALVEDEIAFQERG</sequence>
<dbReference type="PANTHER" id="PTHR46033:SF8">
    <property type="entry name" value="PROTEIN MAINTENANCE OF MERISTEMS-LIKE"/>
    <property type="match status" value="1"/>
</dbReference>
<accession>A0A7J0HEU0</accession>
<feature type="domain" description="Aminotransferase-like plant mobile" evidence="1">
    <location>
        <begin position="13"/>
        <end position="118"/>
    </location>
</feature>
<evidence type="ECO:0000313" key="3">
    <source>
        <dbReference type="Proteomes" id="UP000585474"/>
    </source>
</evidence>
<dbReference type="Proteomes" id="UP000585474">
    <property type="component" value="Unassembled WGS sequence"/>
</dbReference>
<gene>
    <name evidence="2" type="ORF">Acr_29g0007200</name>
</gene>
<evidence type="ECO:0000259" key="1">
    <source>
        <dbReference type="Pfam" id="PF10536"/>
    </source>
</evidence>
<reference evidence="2 3" key="1">
    <citation type="submission" date="2019-07" db="EMBL/GenBank/DDBJ databases">
        <title>De Novo Assembly of kiwifruit Actinidia rufa.</title>
        <authorList>
            <person name="Sugita-Konishi S."/>
            <person name="Sato K."/>
            <person name="Mori E."/>
            <person name="Abe Y."/>
            <person name="Kisaki G."/>
            <person name="Hamano K."/>
            <person name="Suezawa K."/>
            <person name="Otani M."/>
            <person name="Fukuda T."/>
            <person name="Manabe T."/>
            <person name="Gomi K."/>
            <person name="Tabuchi M."/>
            <person name="Akimitsu K."/>
            <person name="Kataoka I."/>
        </authorList>
    </citation>
    <scope>NUCLEOTIDE SEQUENCE [LARGE SCALE GENOMIC DNA]</scope>
    <source>
        <strain evidence="3">cv. Fuchu</strain>
    </source>
</reference>
<name>A0A7J0HEU0_9ERIC</name>
<proteinExistence type="predicted"/>